<evidence type="ECO:0000313" key="3">
    <source>
        <dbReference type="Proteomes" id="UP001172778"/>
    </source>
</evidence>
<dbReference type="EMBL" id="JARRAF010000001">
    <property type="protein sequence ID" value="MDK2122639.1"/>
    <property type="molecule type" value="Genomic_DNA"/>
</dbReference>
<dbReference type="Pfam" id="PF06685">
    <property type="entry name" value="DUF1186"/>
    <property type="match status" value="1"/>
</dbReference>
<feature type="region of interest" description="Disordered" evidence="1">
    <location>
        <begin position="260"/>
        <end position="283"/>
    </location>
</feature>
<dbReference type="InterPro" id="IPR010602">
    <property type="entry name" value="DUF1186"/>
</dbReference>
<dbReference type="InterPro" id="IPR004027">
    <property type="entry name" value="SEC_C_motif"/>
</dbReference>
<keyword evidence="3" id="KW-1185">Reference proteome</keyword>
<gene>
    <name evidence="2" type="ORF">PZA18_01095</name>
</gene>
<dbReference type="PANTHER" id="PTHR33747:SF1">
    <property type="entry name" value="ADENYLATE CYCLASE-ASSOCIATED CAP C-TERMINAL DOMAIN-CONTAINING PROTEIN"/>
    <property type="match status" value="1"/>
</dbReference>
<dbReference type="Proteomes" id="UP001172778">
    <property type="component" value="Unassembled WGS sequence"/>
</dbReference>
<reference evidence="2" key="1">
    <citation type="submission" date="2023-03" db="EMBL/GenBank/DDBJ databases">
        <title>Chitinimonas shenzhenensis gen. nov., sp. nov., a novel member of family Burkholderiaceae isolated from activated sludge collected in Shen Zhen, China.</title>
        <authorList>
            <person name="Wang X."/>
        </authorList>
    </citation>
    <scope>NUCLEOTIDE SEQUENCE</scope>
    <source>
        <strain evidence="2">DQS-5</strain>
    </source>
</reference>
<dbReference type="Gene3D" id="3.10.450.50">
    <property type="match status" value="1"/>
</dbReference>
<dbReference type="Pfam" id="PF02810">
    <property type="entry name" value="SEC-C"/>
    <property type="match status" value="1"/>
</dbReference>
<proteinExistence type="predicted"/>
<comment type="caution">
    <text evidence="2">The sequence shown here is derived from an EMBL/GenBank/DDBJ whole genome shotgun (WGS) entry which is preliminary data.</text>
</comment>
<feature type="compositionally biased region" description="Acidic residues" evidence="1">
    <location>
        <begin position="260"/>
        <end position="271"/>
    </location>
</feature>
<dbReference type="SUPFAM" id="SSF103642">
    <property type="entry name" value="Sec-C motif"/>
    <property type="match status" value="1"/>
</dbReference>
<name>A0ABT7DRQ6_9NEIS</name>
<sequence>MDWPAIRAELERYNNVFPQAAVEAVMQAPEQAIPHLVQELADCAANPQPRLDPNDTWMLHLYALYLCATLRVEAAYPHLLNLAQLDTETLDEVLGDHVTEGLPRALAATCPAGAEGELTALAQNQRCDIWVRSGALRALTLRVLEGDYPREALHAWLVTTANAEAQRMRDEGITGDIHGEGGMLTWLEIALAEIGAGDQLDTVRSWFDDKLIDEEIEGWKGAQNDLSRDWATCLEQELNHGWGYPSDIVAEMGRWACFSDEDDDEEDDEEAGPPQTPFVRAEPKLGRNDPCSCGSGKKYKKCCGA</sequence>
<protein>
    <submittedName>
        <fullName evidence="2">DUF1186 domain-containing protein</fullName>
    </submittedName>
</protein>
<evidence type="ECO:0000313" key="2">
    <source>
        <dbReference type="EMBL" id="MDK2122639.1"/>
    </source>
</evidence>
<organism evidence="2 3">
    <name type="scientific">Parachitinimonas caeni</name>
    <dbReference type="NCBI Taxonomy" id="3031301"/>
    <lineage>
        <taxon>Bacteria</taxon>
        <taxon>Pseudomonadati</taxon>
        <taxon>Pseudomonadota</taxon>
        <taxon>Betaproteobacteria</taxon>
        <taxon>Neisseriales</taxon>
        <taxon>Chitinibacteraceae</taxon>
        <taxon>Parachitinimonas</taxon>
    </lineage>
</organism>
<dbReference type="PANTHER" id="PTHR33747">
    <property type="entry name" value="UPF0225 PROTEIN SCO1677"/>
    <property type="match status" value="1"/>
</dbReference>
<evidence type="ECO:0000256" key="1">
    <source>
        <dbReference type="SAM" id="MobiDB-lite"/>
    </source>
</evidence>
<accession>A0ABT7DRQ6</accession>